<name>A0A0L0HAZ0_SPIPD</name>
<dbReference type="PANTHER" id="PTHR12526">
    <property type="entry name" value="GLYCOSYLTRANSFERASE"/>
    <property type="match status" value="1"/>
</dbReference>
<evidence type="ECO:0000313" key="3">
    <source>
        <dbReference type="EMBL" id="KNC98372.1"/>
    </source>
</evidence>
<keyword evidence="2 3" id="KW-0808">Transferase</keyword>
<accession>A0A0L0HAZ0</accession>
<dbReference type="AlphaFoldDB" id="A0A0L0HAZ0"/>
<dbReference type="Proteomes" id="UP000053201">
    <property type="component" value="Unassembled WGS sequence"/>
</dbReference>
<dbReference type="eggNOG" id="ENOG502RYA1">
    <property type="taxonomic scope" value="Eukaryota"/>
</dbReference>
<dbReference type="InParanoid" id="A0A0L0HAZ0"/>
<dbReference type="VEuPathDB" id="FungiDB:SPPG_06080"/>
<dbReference type="GO" id="GO:0016757">
    <property type="term" value="F:glycosyltransferase activity"/>
    <property type="evidence" value="ECO:0007669"/>
    <property type="project" value="UniProtKB-KW"/>
</dbReference>
<dbReference type="Gene3D" id="3.40.50.2000">
    <property type="entry name" value="Glycogen Phosphorylase B"/>
    <property type="match status" value="1"/>
</dbReference>
<keyword evidence="1" id="KW-0328">Glycosyltransferase</keyword>
<reference evidence="3 4" key="1">
    <citation type="submission" date="2009-08" db="EMBL/GenBank/DDBJ databases">
        <title>The Genome Sequence of Spizellomyces punctatus strain DAOM BR117.</title>
        <authorList>
            <consortium name="The Broad Institute Genome Sequencing Platform"/>
            <person name="Russ C."/>
            <person name="Cuomo C."/>
            <person name="Shea T."/>
            <person name="Young S.K."/>
            <person name="Zeng Q."/>
            <person name="Koehrsen M."/>
            <person name="Haas B."/>
            <person name="Borodovsky M."/>
            <person name="Guigo R."/>
            <person name="Alvarado L."/>
            <person name="Berlin A."/>
            <person name="Bochicchio J."/>
            <person name="Borenstein D."/>
            <person name="Chapman S."/>
            <person name="Chen Z."/>
            <person name="Engels R."/>
            <person name="Freedman E."/>
            <person name="Gellesch M."/>
            <person name="Goldberg J."/>
            <person name="Griggs A."/>
            <person name="Gujja S."/>
            <person name="Heiman D."/>
            <person name="Hepburn T."/>
            <person name="Howarth C."/>
            <person name="Jen D."/>
            <person name="Larson L."/>
            <person name="Lewis B."/>
            <person name="Mehta T."/>
            <person name="Park D."/>
            <person name="Pearson M."/>
            <person name="Roberts A."/>
            <person name="Saif S."/>
            <person name="Shenoy N."/>
            <person name="Sisk P."/>
            <person name="Stolte C."/>
            <person name="Sykes S."/>
            <person name="Thomson T."/>
            <person name="Walk T."/>
            <person name="White J."/>
            <person name="Yandava C."/>
            <person name="Burger G."/>
            <person name="Gray M.W."/>
            <person name="Holland P.W.H."/>
            <person name="King N."/>
            <person name="Lang F.B.F."/>
            <person name="Roger A.J."/>
            <person name="Ruiz-Trillo I."/>
            <person name="Lander E."/>
            <person name="Nusbaum C."/>
        </authorList>
    </citation>
    <scope>NUCLEOTIDE SEQUENCE [LARGE SCALE GENOMIC DNA]</scope>
    <source>
        <strain evidence="3 4">DAOM BR117</strain>
    </source>
</reference>
<sequence>MGSAKTSAADGNAPLRIFLIQSAHGLFASSGGFRANMAFCRAMAAAGHEVKMLALPHKDDLALISNHTTDGRRHFGSYEVEVFRFSYKGIEVVGLEVEQYANAMENPQVKAQHVAWLENKVDVPELDARLSFVHEEIAAFRPTHLLMNEPSSLKIAMDDKLKHPCIRVFIAHDCNNLPFGPFSVDGPGDAQLARLREVEGLWTVSKALKQYFLEFGQLDNAKVLPNHPWIFSDEPEKLPFYDNWDKKYVCAINPGAAKGFHIVHAVAQSMPDVEFLVTKSWSMTEHVITKFEELPNVLVEESVKDMEKLWCRTKVLIVPSICYEAFGLVVVEALLRGIPVISSDAGGLPEAHLNTPWVIPVTPLTGEKETDPDLIEKFGQWKIPMNDPEPWVLTLHKLLWDRDTYMEIRKQGRDAAFEYMKQLDTRVYEDWLQSLHRCR</sequence>
<dbReference type="Pfam" id="PF13692">
    <property type="entry name" value="Glyco_trans_1_4"/>
    <property type="match status" value="1"/>
</dbReference>
<keyword evidence="4" id="KW-1185">Reference proteome</keyword>
<dbReference type="PANTHER" id="PTHR12526:SF510">
    <property type="entry name" value="D-INOSITOL 3-PHOSPHATE GLYCOSYLTRANSFERASE"/>
    <property type="match status" value="1"/>
</dbReference>
<dbReference type="STRING" id="645134.A0A0L0HAZ0"/>
<dbReference type="SUPFAM" id="SSF53756">
    <property type="entry name" value="UDP-Glycosyltransferase/glycogen phosphorylase"/>
    <property type="match status" value="1"/>
</dbReference>
<protein>
    <submittedName>
        <fullName evidence="3">Glycosyl transferase</fullName>
    </submittedName>
</protein>
<evidence type="ECO:0000313" key="4">
    <source>
        <dbReference type="Proteomes" id="UP000053201"/>
    </source>
</evidence>
<dbReference type="EMBL" id="KQ257460">
    <property type="protein sequence ID" value="KNC98372.1"/>
    <property type="molecule type" value="Genomic_DNA"/>
</dbReference>
<dbReference type="RefSeq" id="XP_016606412.1">
    <property type="nucleotide sequence ID" value="XM_016754285.1"/>
</dbReference>
<dbReference type="OrthoDB" id="512920at2759"/>
<dbReference type="GeneID" id="27689412"/>
<evidence type="ECO:0000256" key="1">
    <source>
        <dbReference type="ARBA" id="ARBA00022676"/>
    </source>
</evidence>
<evidence type="ECO:0000256" key="2">
    <source>
        <dbReference type="ARBA" id="ARBA00022679"/>
    </source>
</evidence>
<proteinExistence type="predicted"/>
<dbReference type="OMA" id="EEQTHEM"/>
<organism evidence="3 4">
    <name type="scientific">Spizellomyces punctatus (strain DAOM BR117)</name>
    <dbReference type="NCBI Taxonomy" id="645134"/>
    <lineage>
        <taxon>Eukaryota</taxon>
        <taxon>Fungi</taxon>
        <taxon>Fungi incertae sedis</taxon>
        <taxon>Chytridiomycota</taxon>
        <taxon>Chytridiomycota incertae sedis</taxon>
        <taxon>Chytridiomycetes</taxon>
        <taxon>Spizellomycetales</taxon>
        <taxon>Spizellomycetaceae</taxon>
        <taxon>Spizellomyces</taxon>
    </lineage>
</organism>
<gene>
    <name evidence="3" type="ORF">SPPG_06080</name>
</gene>